<keyword evidence="4" id="KW-0808">Transferase</keyword>
<evidence type="ECO:0000256" key="1">
    <source>
        <dbReference type="ARBA" id="ARBA00010086"/>
    </source>
</evidence>
<feature type="compositionally biased region" description="Acidic residues" evidence="6">
    <location>
        <begin position="34"/>
        <end position="43"/>
    </location>
</feature>
<evidence type="ECO:0000313" key="7">
    <source>
        <dbReference type="EMBL" id="GHP10659.1"/>
    </source>
</evidence>
<dbReference type="Gene3D" id="3.40.50.150">
    <property type="entry name" value="Vaccinia Virus protein VP39"/>
    <property type="match status" value="1"/>
</dbReference>
<feature type="region of interest" description="Disordered" evidence="6">
    <location>
        <begin position="140"/>
        <end position="161"/>
    </location>
</feature>
<sequence length="503" mass="55570">MEAPTPLPRAPQKQTAKTVVRGDRDAANNAASSEPEDSSDDDGNNNATPSQTSSEERNQRQRDLDYEDERNALGKIVANIRAYRGFGMDDVRRVEYHYGQLSEAHKALIPHEREKHAAMRSAVDANARFFDELVNTFRDMNEGSPESHGRPSHLVGGEEEARKLEHSGYQIRGVDEDKVKYVLKNLVRDWSEEGKNERERSYRYVIDALRRSCPAQGRGTPPPDDKPTTSSAKATTSAEASSELVAAASAAAASGGNAATNNAGPATSTPPSAPMDHHLEHRAEPPRCVVAGAGLGRLCCELAALGYDAQGNEHSYYMLLTSSFVLNHTQRRHQWRIHPWAHQSCNVARDSDQLRCVTIPDVTPGELACRVSPGLLSMCAGDFVEVYGVPEQAGAYDAVITCFFMDTAHNVLEYLEVIRHMLKVGGIWINHGPLLYHWADAFQYLSTDELSIEISLETMHAAAEKLGFECLHQEMAVSPYTSNVHSMMQTIYNCSSSTMVKRR</sequence>
<evidence type="ECO:0000256" key="6">
    <source>
        <dbReference type="SAM" id="MobiDB-lite"/>
    </source>
</evidence>
<dbReference type="Pfam" id="PF07942">
    <property type="entry name" value="CARME"/>
    <property type="match status" value="2"/>
</dbReference>
<evidence type="ECO:0000256" key="3">
    <source>
        <dbReference type="ARBA" id="ARBA00022603"/>
    </source>
</evidence>
<dbReference type="SUPFAM" id="SSF53335">
    <property type="entry name" value="S-adenosyl-L-methionine-dependent methyltransferases"/>
    <property type="match status" value="1"/>
</dbReference>
<gene>
    <name evidence="7" type="ORF">PPROV_000939000</name>
</gene>
<keyword evidence="5" id="KW-0949">S-adenosyl-L-methionine</keyword>
<dbReference type="InterPro" id="IPR012901">
    <property type="entry name" value="CARME"/>
</dbReference>
<evidence type="ECO:0000256" key="4">
    <source>
        <dbReference type="ARBA" id="ARBA00022679"/>
    </source>
</evidence>
<feature type="compositionally biased region" description="Low complexity" evidence="6">
    <location>
        <begin position="255"/>
        <end position="270"/>
    </location>
</feature>
<dbReference type="AlphaFoldDB" id="A0A830I0T1"/>
<organism evidence="7 8">
    <name type="scientific">Pycnococcus provasolii</name>
    <dbReference type="NCBI Taxonomy" id="41880"/>
    <lineage>
        <taxon>Eukaryota</taxon>
        <taxon>Viridiplantae</taxon>
        <taxon>Chlorophyta</taxon>
        <taxon>Pseudoscourfieldiophyceae</taxon>
        <taxon>Pseudoscourfieldiales</taxon>
        <taxon>Pycnococcaceae</taxon>
        <taxon>Pycnococcus</taxon>
    </lineage>
</organism>
<comment type="similarity">
    <text evidence="1">Belongs to the carnosine N-methyltransferase family.</text>
</comment>
<dbReference type="SMART" id="SM01296">
    <property type="entry name" value="N2227"/>
    <property type="match status" value="1"/>
</dbReference>
<evidence type="ECO:0000256" key="2">
    <source>
        <dbReference type="ARBA" id="ARBA00012003"/>
    </source>
</evidence>
<feature type="compositionally biased region" description="Low complexity" evidence="6">
    <location>
        <begin position="228"/>
        <end position="241"/>
    </location>
</feature>
<dbReference type="GO" id="GO:0032259">
    <property type="term" value="P:methylation"/>
    <property type="evidence" value="ECO:0007669"/>
    <property type="project" value="UniProtKB-KW"/>
</dbReference>
<proteinExistence type="inferred from homology"/>
<protein>
    <recommendedName>
        <fullName evidence="2">carnosine N-methyltransferase</fullName>
        <ecNumber evidence="2">2.1.1.22</ecNumber>
    </recommendedName>
</protein>
<accession>A0A830I0T1</accession>
<dbReference type="Proteomes" id="UP000660262">
    <property type="component" value="Unassembled WGS sequence"/>
</dbReference>
<name>A0A830I0T1_9CHLO</name>
<dbReference type="InterPro" id="IPR029063">
    <property type="entry name" value="SAM-dependent_MTases_sf"/>
</dbReference>
<dbReference type="PANTHER" id="PTHR12303:SF6">
    <property type="entry name" value="CARNOSINE N-METHYLTRANSFERASE"/>
    <property type="match status" value="1"/>
</dbReference>
<feature type="compositionally biased region" description="Basic and acidic residues" evidence="6">
    <location>
        <begin position="140"/>
        <end position="149"/>
    </location>
</feature>
<reference evidence="7" key="1">
    <citation type="submission" date="2020-10" db="EMBL/GenBank/DDBJ databases">
        <title>Unveiling of a novel bifunctional photoreceptor, Dualchrome1, isolated from a cosmopolitan green alga.</title>
        <authorList>
            <person name="Suzuki S."/>
            <person name="Kawachi M."/>
        </authorList>
    </citation>
    <scope>NUCLEOTIDE SEQUENCE</scope>
    <source>
        <strain evidence="7">NIES 2893</strain>
    </source>
</reference>
<feature type="region of interest" description="Disordered" evidence="6">
    <location>
        <begin position="1"/>
        <end position="67"/>
    </location>
</feature>
<feature type="compositionally biased region" description="Basic and acidic residues" evidence="6">
    <location>
        <begin position="54"/>
        <end position="67"/>
    </location>
</feature>
<dbReference type="EC" id="2.1.1.22" evidence="2"/>
<dbReference type="GO" id="GO:0030735">
    <property type="term" value="F:carnosine N-methyltransferase activity"/>
    <property type="evidence" value="ECO:0007669"/>
    <property type="project" value="UniProtKB-EC"/>
</dbReference>
<evidence type="ECO:0000313" key="8">
    <source>
        <dbReference type="Proteomes" id="UP000660262"/>
    </source>
</evidence>
<feature type="region of interest" description="Disordered" evidence="6">
    <location>
        <begin position="255"/>
        <end position="279"/>
    </location>
</feature>
<dbReference type="PANTHER" id="PTHR12303">
    <property type="entry name" value="CARNOSINE N-METHYLTRANSFERASE"/>
    <property type="match status" value="1"/>
</dbReference>
<evidence type="ECO:0000256" key="5">
    <source>
        <dbReference type="ARBA" id="ARBA00022691"/>
    </source>
</evidence>
<keyword evidence="8" id="KW-1185">Reference proteome</keyword>
<dbReference type="OrthoDB" id="978at2759"/>
<feature type="region of interest" description="Disordered" evidence="6">
    <location>
        <begin position="213"/>
        <end position="241"/>
    </location>
</feature>
<comment type="caution">
    <text evidence="7">The sequence shown here is derived from an EMBL/GenBank/DDBJ whole genome shotgun (WGS) entry which is preliminary data.</text>
</comment>
<dbReference type="EMBL" id="BNJQ01000030">
    <property type="protein sequence ID" value="GHP10659.1"/>
    <property type="molecule type" value="Genomic_DNA"/>
</dbReference>
<keyword evidence="3" id="KW-0489">Methyltransferase</keyword>